<dbReference type="HOGENOM" id="CLU_1218416_0_0_9"/>
<name>G5IJ09_9FIRM</name>
<dbReference type="EMBL" id="ADLN01000096">
    <property type="protein sequence ID" value="EHI58523.1"/>
    <property type="molecule type" value="Genomic_DNA"/>
</dbReference>
<evidence type="ECO:0000313" key="3">
    <source>
        <dbReference type="Proteomes" id="UP000005384"/>
    </source>
</evidence>
<sequence>MIRDCQKVRIETLNGNEICEASVEDIGQDYILLTIPEQSFPFMPSQVNIILYDNIEGLVTYPGILIPPGSGIIGTQKQISLNDRLPNTLLYQLKEKTAVIQRRADIKIKREFPANLRLLSGHIVNNGENRIVSGKTIPILICDISAGGIGFTCSREFQVSQYFSFIFDQGRKPVETEGKIVWSRPVSSNNGTVNRWRYGAQFLYLSATAEAVLRSYVFSEQIKELSN</sequence>
<accession>G5IJ09</accession>
<dbReference type="Proteomes" id="UP000005384">
    <property type="component" value="Unassembled WGS sequence"/>
</dbReference>
<dbReference type="Gene3D" id="2.40.10.220">
    <property type="entry name" value="predicted glycosyltransferase like domains"/>
    <property type="match status" value="1"/>
</dbReference>
<evidence type="ECO:0000313" key="2">
    <source>
        <dbReference type="EMBL" id="EHI58523.1"/>
    </source>
</evidence>
<dbReference type="Pfam" id="PF07238">
    <property type="entry name" value="PilZ"/>
    <property type="match status" value="1"/>
</dbReference>
<dbReference type="SUPFAM" id="SSF141371">
    <property type="entry name" value="PilZ domain-like"/>
    <property type="match status" value="1"/>
</dbReference>
<reference evidence="2 3" key="1">
    <citation type="submission" date="2011-08" db="EMBL/GenBank/DDBJ databases">
        <title>The Genome Sequence of Clostridium hathewayi WAL-18680.</title>
        <authorList>
            <consortium name="The Broad Institute Genome Sequencing Platform"/>
            <person name="Earl A."/>
            <person name="Ward D."/>
            <person name="Feldgarden M."/>
            <person name="Gevers D."/>
            <person name="Finegold S.M."/>
            <person name="Summanen P.H."/>
            <person name="Molitoris D.R."/>
            <person name="Song M."/>
            <person name="Daigneault M."/>
            <person name="Allen-Vercoe E."/>
            <person name="Young S.K."/>
            <person name="Zeng Q."/>
            <person name="Gargeya S."/>
            <person name="Fitzgerald M."/>
            <person name="Haas B."/>
            <person name="Abouelleil A."/>
            <person name="Alvarado L."/>
            <person name="Arachchi H.M."/>
            <person name="Berlin A."/>
            <person name="Brown A."/>
            <person name="Chapman S.B."/>
            <person name="Chen Z."/>
            <person name="Dunbar C."/>
            <person name="Freedman E."/>
            <person name="Gearin G."/>
            <person name="Gellesch M."/>
            <person name="Goldberg J."/>
            <person name="Griggs A."/>
            <person name="Gujja S."/>
            <person name="Heiman D."/>
            <person name="Howarth C."/>
            <person name="Larson L."/>
            <person name="Lui A."/>
            <person name="MacDonald P.J.P."/>
            <person name="Montmayeur A."/>
            <person name="Murphy C."/>
            <person name="Neiman D."/>
            <person name="Pearson M."/>
            <person name="Priest M."/>
            <person name="Roberts A."/>
            <person name="Saif S."/>
            <person name="Shea T."/>
            <person name="Shenoy N."/>
            <person name="Sisk P."/>
            <person name="Stolte C."/>
            <person name="Sykes S."/>
            <person name="Wortman J."/>
            <person name="Nusbaum C."/>
            <person name="Birren B."/>
        </authorList>
    </citation>
    <scope>NUCLEOTIDE SEQUENCE [LARGE SCALE GENOMIC DNA]</scope>
    <source>
        <strain evidence="2 3">WAL-18680</strain>
    </source>
</reference>
<comment type="caution">
    <text evidence="2">The sequence shown here is derived from an EMBL/GenBank/DDBJ whole genome shotgun (WGS) entry which is preliminary data.</text>
</comment>
<proteinExistence type="predicted"/>
<protein>
    <recommendedName>
        <fullName evidence="1">PilZ domain-containing protein</fullName>
    </recommendedName>
</protein>
<dbReference type="RefSeq" id="WP_006781472.1">
    <property type="nucleotide sequence ID" value="NZ_CP040506.1"/>
</dbReference>
<dbReference type="GO" id="GO:0035438">
    <property type="term" value="F:cyclic-di-GMP binding"/>
    <property type="evidence" value="ECO:0007669"/>
    <property type="project" value="InterPro"/>
</dbReference>
<dbReference type="InterPro" id="IPR009875">
    <property type="entry name" value="PilZ_domain"/>
</dbReference>
<dbReference type="AlphaFoldDB" id="G5IJ09"/>
<gene>
    <name evidence="2" type="ORF">HMPREF9473_03482</name>
</gene>
<dbReference type="OrthoDB" id="1951449at2"/>
<evidence type="ECO:0000259" key="1">
    <source>
        <dbReference type="Pfam" id="PF07238"/>
    </source>
</evidence>
<feature type="domain" description="PilZ" evidence="1">
    <location>
        <begin position="134"/>
        <end position="218"/>
    </location>
</feature>
<organism evidence="2 3">
    <name type="scientific">Hungatella hathewayi WAL-18680</name>
    <dbReference type="NCBI Taxonomy" id="742737"/>
    <lineage>
        <taxon>Bacteria</taxon>
        <taxon>Bacillati</taxon>
        <taxon>Bacillota</taxon>
        <taxon>Clostridia</taxon>
        <taxon>Lachnospirales</taxon>
        <taxon>Lachnospiraceae</taxon>
        <taxon>Hungatella</taxon>
    </lineage>
</organism>
<keyword evidence="3" id="KW-1185">Reference proteome</keyword>